<evidence type="ECO:0000313" key="3">
    <source>
        <dbReference type="Proteomes" id="UP000612899"/>
    </source>
</evidence>
<name>A0A8J3QBL0_9ACTN</name>
<proteinExistence type="predicted"/>
<keyword evidence="1" id="KW-0472">Membrane</keyword>
<gene>
    <name evidence="2" type="ORF">Rhe02_49390</name>
</gene>
<feature type="transmembrane region" description="Helical" evidence="1">
    <location>
        <begin position="52"/>
        <end position="75"/>
    </location>
</feature>
<reference evidence="2" key="1">
    <citation type="submission" date="2021-01" db="EMBL/GenBank/DDBJ databases">
        <title>Whole genome shotgun sequence of Rhizocola hellebori NBRC 109834.</title>
        <authorList>
            <person name="Komaki H."/>
            <person name="Tamura T."/>
        </authorList>
    </citation>
    <scope>NUCLEOTIDE SEQUENCE</scope>
    <source>
        <strain evidence="2">NBRC 109834</strain>
    </source>
</reference>
<keyword evidence="1" id="KW-0812">Transmembrane</keyword>
<keyword evidence="3" id="KW-1185">Reference proteome</keyword>
<evidence type="ECO:0000313" key="2">
    <source>
        <dbReference type="EMBL" id="GIH06872.1"/>
    </source>
</evidence>
<dbReference type="EMBL" id="BONY01000031">
    <property type="protein sequence ID" value="GIH06872.1"/>
    <property type="molecule type" value="Genomic_DNA"/>
</dbReference>
<evidence type="ECO:0000256" key="1">
    <source>
        <dbReference type="SAM" id="Phobius"/>
    </source>
</evidence>
<keyword evidence="1" id="KW-1133">Transmembrane helix</keyword>
<accession>A0A8J3QBL0</accession>
<comment type="caution">
    <text evidence="2">The sequence shown here is derived from an EMBL/GenBank/DDBJ whole genome shotgun (WGS) entry which is preliminary data.</text>
</comment>
<dbReference type="RefSeq" id="WP_203910685.1">
    <property type="nucleotide sequence ID" value="NZ_BONY01000031.1"/>
</dbReference>
<feature type="transmembrane region" description="Helical" evidence="1">
    <location>
        <begin position="24"/>
        <end position="46"/>
    </location>
</feature>
<protein>
    <submittedName>
        <fullName evidence="2">Uncharacterized protein</fullName>
    </submittedName>
</protein>
<sequence>MADPTPHASFSPTAVKVDLGRASIVAVLLTIVLFGLFSAGGVYAALDTEETMVTVIGLFFATIFGFIALFGLLALPRAFQPRVFVFDADGIHHFQGTDWTLMPWQDVAAVGIGYDQPPEAPSLPLSIEDAVKGFVVDKAKSAMNLDSKRRFGLEIYPASPEVLSRYPILTRYRKQLHVPAAGLAANRWRFPLPPVLGTVSKVERAVQTHRSDLWLGWYARPWRRGFPM</sequence>
<dbReference type="Proteomes" id="UP000612899">
    <property type="component" value="Unassembled WGS sequence"/>
</dbReference>
<organism evidence="2 3">
    <name type="scientific">Rhizocola hellebori</name>
    <dbReference type="NCBI Taxonomy" id="1392758"/>
    <lineage>
        <taxon>Bacteria</taxon>
        <taxon>Bacillati</taxon>
        <taxon>Actinomycetota</taxon>
        <taxon>Actinomycetes</taxon>
        <taxon>Micromonosporales</taxon>
        <taxon>Micromonosporaceae</taxon>
        <taxon>Rhizocola</taxon>
    </lineage>
</organism>
<dbReference type="AlphaFoldDB" id="A0A8J3QBL0"/>